<evidence type="ECO:0000259" key="7">
    <source>
        <dbReference type="SMART" id="SM00272"/>
    </source>
</evidence>
<dbReference type="STRING" id="7994.ENSAMXP00000047894"/>
<dbReference type="GO" id="GO:0003100">
    <property type="term" value="P:regulation of systemic arterial blood pressure by endothelin"/>
    <property type="evidence" value="ECO:0007669"/>
    <property type="project" value="TreeGrafter"/>
</dbReference>
<dbReference type="Pfam" id="PF00322">
    <property type="entry name" value="Endothelin"/>
    <property type="match status" value="1"/>
</dbReference>
<dbReference type="GO" id="GO:0005615">
    <property type="term" value="C:extracellular space"/>
    <property type="evidence" value="ECO:0007669"/>
    <property type="project" value="TreeGrafter"/>
</dbReference>
<evidence type="ECO:0000256" key="4">
    <source>
        <dbReference type="ARBA" id="ARBA00022858"/>
    </source>
</evidence>
<dbReference type="InterPro" id="IPR019764">
    <property type="entry name" value="Endothelin_toxin_CS"/>
</dbReference>
<dbReference type="GO" id="GO:0014826">
    <property type="term" value="P:vein smooth muscle contraction"/>
    <property type="evidence" value="ECO:0007669"/>
    <property type="project" value="TreeGrafter"/>
</dbReference>
<dbReference type="GO" id="GO:0031708">
    <property type="term" value="F:endothelin B receptor binding"/>
    <property type="evidence" value="ECO:0007669"/>
    <property type="project" value="TreeGrafter"/>
</dbReference>
<proteinExistence type="inferred from homology"/>
<dbReference type="PANTHER" id="PTHR13874">
    <property type="entry name" value="ENDOTHELIN"/>
    <property type="match status" value="1"/>
</dbReference>
<protein>
    <submittedName>
        <fullName evidence="8">Endothelin 1</fullName>
    </submittedName>
</protein>
<reference evidence="9" key="2">
    <citation type="journal article" date="2014" name="Nat. Commun.">
        <title>The cavefish genome reveals candidate genes for eye loss.</title>
        <authorList>
            <person name="McGaugh S.E."/>
            <person name="Gross J.B."/>
            <person name="Aken B."/>
            <person name="Blin M."/>
            <person name="Borowsky R."/>
            <person name="Chalopin D."/>
            <person name="Hinaux H."/>
            <person name="Jeffery W.R."/>
            <person name="Keene A."/>
            <person name="Ma L."/>
            <person name="Minx P."/>
            <person name="Murphy D."/>
            <person name="O'Quin K.E."/>
            <person name="Retaux S."/>
            <person name="Rohner N."/>
            <person name="Searle S.M."/>
            <person name="Stahl B.A."/>
            <person name="Tabin C."/>
            <person name="Volff J.N."/>
            <person name="Yoshizawa M."/>
            <person name="Warren W.C."/>
        </authorList>
    </citation>
    <scope>NUCLEOTIDE SEQUENCE [LARGE SCALE GENOMIC DNA]</scope>
    <source>
        <strain evidence="9">female</strain>
    </source>
</reference>
<dbReference type="InterPro" id="IPR020475">
    <property type="entry name" value="Endothelin"/>
</dbReference>
<reference evidence="8" key="4">
    <citation type="submission" date="2025-09" db="UniProtKB">
        <authorList>
            <consortium name="Ensembl"/>
        </authorList>
    </citation>
    <scope>IDENTIFICATION</scope>
</reference>
<dbReference type="SMART" id="SM00272">
    <property type="entry name" value="END"/>
    <property type="match status" value="1"/>
</dbReference>
<feature type="compositionally biased region" description="Polar residues" evidence="6">
    <location>
        <begin position="144"/>
        <end position="162"/>
    </location>
</feature>
<dbReference type="InParanoid" id="A0A3B1K2N2"/>
<dbReference type="PROSITE" id="PS00270">
    <property type="entry name" value="ENDOTHELIN"/>
    <property type="match status" value="1"/>
</dbReference>
<comment type="similarity">
    <text evidence="2">Belongs to the endothelin/sarafotoxin family.</text>
</comment>
<organism evidence="8 9">
    <name type="scientific">Astyanax mexicanus</name>
    <name type="common">Blind cave fish</name>
    <name type="synonym">Astyanax fasciatus mexicanus</name>
    <dbReference type="NCBI Taxonomy" id="7994"/>
    <lineage>
        <taxon>Eukaryota</taxon>
        <taxon>Metazoa</taxon>
        <taxon>Chordata</taxon>
        <taxon>Craniata</taxon>
        <taxon>Vertebrata</taxon>
        <taxon>Euteleostomi</taxon>
        <taxon>Actinopterygii</taxon>
        <taxon>Neopterygii</taxon>
        <taxon>Teleostei</taxon>
        <taxon>Ostariophysi</taxon>
        <taxon>Characiformes</taxon>
        <taxon>Characoidei</taxon>
        <taxon>Acestrorhamphidae</taxon>
        <taxon>Acestrorhamphinae</taxon>
        <taxon>Astyanax</taxon>
    </lineage>
</organism>
<reference evidence="9" key="1">
    <citation type="submission" date="2013-03" db="EMBL/GenBank/DDBJ databases">
        <authorList>
            <person name="Jeffery W."/>
            <person name="Warren W."/>
            <person name="Wilson R.K."/>
        </authorList>
    </citation>
    <scope>NUCLEOTIDE SEQUENCE</scope>
    <source>
        <strain evidence="9">female</strain>
    </source>
</reference>
<keyword evidence="4" id="KW-0838">Vasoactive</keyword>
<dbReference type="AlphaFoldDB" id="A0A3B1K2N2"/>
<dbReference type="GO" id="GO:0005179">
    <property type="term" value="F:hormone activity"/>
    <property type="evidence" value="ECO:0007669"/>
    <property type="project" value="TreeGrafter"/>
</dbReference>
<evidence type="ECO:0000256" key="5">
    <source>
        <dbReference type="ARBA" id="ARBA00023322"/>
    </source>
</evidence>
<dbReference type="Proteomes" id="UP000018467">
    <property type="component" value="Unassembled WGS sequence"/>
</dbReference>
<dbReference type="Ensembl" id="ENSAMXT00000043098.1">
    <property type="protein sequence ID" value="ENSAMXP00000047894.1"/>
    <property type="gene ID" value="ENSAMXG00000041173.1"/>
</dbReference>
<evidence type="ECO:0000256" key="1">
    <source>
        <dbReference type="ARBA" id="ARBA00004613"/>
    </source>
</evidence>
<keyword evidence="9" id="KW-1185">Reference proteome</keyword>
<dbReference type="GeneTree" id="ENSGT00950000183053"/>
<keyword evidence="3" id="KW-0964">Secreted</keyword>
<sequence>MFQSLKVLLYFKAYFYSFYTVQLDVGLDVTVGLPRHSRTKRCSCSTFLDKECVYFCHLDIIWVNTPKRTVSYGLGNAPRRKRSAPRATDTQPQRCRCAETSDHTCTSHLYITTSIHLYITPCPSKAINNHRQYHTDHHLPQVSAPRSYNNHRNTTPTTVCTS</sequence>
<dbReference type="GO" id="GO:0019229">
    <property type="term" value="P:regulation of vasoconstriction"/>
    <property type="evidence" value="ECO:0007669"/>
    <property type="project" value="InterPro"/>
</dbReference>
<evidence type="ECO:0000313" key="8">
    <source>
        <dbReference type="Ensembl" id="ENSAMXP00000047894.1"/>
    </source>
</evidence>
<dbReference type="InterPro" id="IPR001928">
    <property type="entry name" value="Endothln-like_toxin"/>
</dbReference>
<evidence type="ECO:0000256" key="6">
    <source>
        <dbReference type="SAM" id="MobiDB-lite"/>
    </source>
</evidence>
<dbReference type="Bgee" id="ENSAMXG00000041173">
    <property type="expression patterns" value="Expressed in camera-type eye and 13 other cell types or tissues"/>
</dbReference>
<evidence type="ECO:0000256" key="3">
    <source>
        <dbReference type="ARBA" id="ARBA00022525"/>
    </source>
</evidence>
<feature type="region of interest" description="Disordered" evidence="6">
    <location>
        <begin position="139"/>
        <end position="162"/>
    </location>
</feature>
<comment type="subcellular location">
    <subcellularLocation>
        <location evidence="1">Secreted</location>
    </subcellularLocation>
</comment>
<keyword evidence="5" id="KW-0839">Vasoconstrictor</keyword>
<dbReference type="PRINTS" id="PR00365">
    <property type="entry name" value="ENDOTHELIN"/>
</dbReference>
<evidence type="ECO:0000313" key="9">
    <source>
        <dbReference type="Proteomes" id="UP000018467"/>
    </source>
</evidence>
<dbReference type="GO" id="GO:0006874">
    <property type="term" value="P:intracellular calcium ion homeostasis"/>
    <property type="evidence" value="ECO:0007669"/>
    <property type="project" value="TreeGrafter"/>
</dbReference>
<accession>A0A3B1K2N2</accession>
<evidence type="ECO:0000256" key="2">
    <source>
        <dbReference type="ARBA" id="ARBA00010959"/>
    </source>
</evidence>
<feature type="domain" description="Endothelin-like toxin" evidence="7">
    <location>
        <begin position="41"/>
        <end position="62"/>
    </location>
</feature>
<reference evidence="8" key="3">
    <citation type="submission" date="2025-08" db="UniProtKB">
        <authorList>
            <consortium name="Ensembl"/>
        </authorList>
    </citation>
    <scope>IDENTIFICATION</scope>
</reference>
<name>A0A3B1K2N2_ASTMX</name>